<evidence type="ECO:0000313" key="1">
    <source>
        <dbReference type="Proteomes" id="UP000887580"/>
    </source>
</evidence>
<reference evidence="2" key="1">
    <citation type="submission" date="2022-11" db="UniProtKB">
        <authorList>
            <consortium name="WormBaseParasite"/>
        </authorList>
    </citation>
    <scope>IDENTIFICATION</scope>
</reference>
<protein>
    <submittedName>
        <fullName evidence="2">Uncharacterized protein</fullName>
    </submittedName>
</protein>
<dbReference type="Proteomes" id="UP000887580">
    <property type="component" value="Unplaced"/>
</dbReference>
<dbReference type="WBParaSite" id="PS1159_v2.g15124.t1">
    <property type="protein sequence ID" value="PS1159_v2.g15124.t1"/>
    <property type="gene ID" value="PS1159_v2.g15124"/>
</dbReference>
<evidence type="ECO:0000313" key="2">
    <source>
        <dbReference type="WBParaSite" id="PS1159_v2.g15124.t1"/>
    </source>
</evidence>
<accession>A0AC35FBL9</accession>
<sequence>MKNIMALKNLGKIEYFGLYNLPESLPIEDISSFLKKYEHVKIRFCFNKNISEDYKDQLDPSIDEINESEALNRIIRYDGQNEDKLAILNSRFYF</sequence>
<name>A0AC35FBL9_9BILA</name>
<organism evidence="1 2">
    <name type="scientific">Panagrolaimus sp. PS1159</name>
    <dbReference type="NCBI Taxonomy" id="55785"/>
    <lineage>
        <taxon>Eukaryota</taxon>
        <taxon>Metazoa</taxon>
        <taxon>Ecdysozoa</taxon>
        <taxon>Nematoda</taxon>
        <taxon>Chromadorea</taxon>
        <taxon>Rhabditida</taxon>
        <taxon>Tylenchina</taxon>
        <taxon>Panagrolaimomorpha</taxon>
        <taxon>Panagrolaimoidea</taxon>
        <taxon>Panagrolaimidae</taxon>
        <taxon>Panagrolaimus</taxon>
    </lineage>
</organism>
<proteinExistence type="predicted"/>